<feature type="transmembrane region" description="Helical" evidence="1">
    <location>
        <begin position="370"/>
        <end position="391"/>
    </location>
</feature>
<gene>
    <name evidence="3" type="ORF">NDK47_12745</name>
</gene>
<keyword evidence="1" id="KW-1133">Transmembrane helix</keyword>
<accession>A0ABY4WLX8</accession>
<keyword evidence="1" id="KW-0812">Transmembrane</keyword>
<keyword evidence="4" id="KW-1185">Reference proteome</keyword>
<evidence type="ECO:0000313" key="4">
    <source>
        <dbReference type="Proteomes" id="UP001056500"/>
    </source>
</evidence>
<name>A0ABY4WLX8_9BACL</name>
<keyword evidence="1" id="KW-0472">Membrane</keyword>
<feature type="signal peptide" evidence="2">
    <location>
        <begin position="1"/>
        <end position="23"/>
    </location>
</feature>
<evidence type="ECO:0000313" key="3">
    <source>
        <dbReference type="EMBL" id="USG68092.1"/>
    </source>
</evidence>
<protein>
    <submittedName>
        <fullName evidence="3">Uncharacterized protein</fullName>
    </submittedName>
</protein>
<reference evidence="3" key="1">
    <citation type="submission" date="2022-06" db="EMBL/GenBank/DDBJ databases">
        <title>Genome sequencing of Brevibacillus sp. BB3-R1.</title>
        <authorList>
            <person name="Heo J."/>
            <person name="Lee D."/>
            <person name="Won M."/>
            <person name="Han B.-H."/>
            <person name="Hong S.-B."/>
            <person name="Kwon S.-W."/>
        </authorList>
    </citation>
    <scope>NUCLEOTIDE SEQUENCE</scope>
    <source>
        <strain evidence="3">BB3-R1</strain>
    </source>
</reference>
<evidence type="ECO:0000256" key="1">
    <source>
        <dbReference type="SAM" id="Phobius"/>
    </source>
</evidence>
<proteinExistence type="predicted"/>
<evidence type="ECO:0000256" key="2">
    <source>
        <dbReference type="SAM" id="SignalP"/>
    </source>
</evidence>
<organism evidence="3 4">
    <name type="scientific">Brevibacillus ruminantium</name>
    <dbReference type="NCBI Taxonomy" id="2950604"/>
    <lineage>
        <taxon>Bacteria</taxon>
        <taxon>Bacillati</taxon>
        <taxon>Bacillota</taxon>
        <taxon>Bacilli</taxon>
        <taxon>Bacillales</taxon>
        <taxon>Paenibacillaceae</taxon>
        <taxon>Brevibacillus</taxon>
    </lineage>
</organism>
<feature type="transmembrane region" description="Helical" evidence="1">
    <location>
        <begin position="342"/>
        <end position="363"/>
    </location>
</feature>
<dbReference type="Proteomes" id="UP001056500">
    <property type="component" value="Chromosome"/>
</dbReference>
<sequence length="751" mass="85022">MRWKWLFVLAVFCLGVSTPSATAEGIYDFNIDQPLDGITKYESWMRLEVTVTSRDQPFSGEIELGTEPEQMSSRKARFTQPLTLQDGEQKRVFFDLPAEMIMNNLQLRLIEDGRTVKSEKLRMSYPKDGVLVGVLHSGDNAFHFLATNQTGTRLRMPYLVQNVNPESMPTQPWLYQNLSMLAIGGNDIVKLSDEQMEAIKLWVKSGGIVILSAGPGQQKGVERFSDILSIDRPSGGKIAAEHGLRPYLSEKNIPQLDIPVYSHELPLFVSKKSGEGIVLFVNYDVTEEPLASSQYNAQLWQSVFQKHGIQERITDGVYFDQLGRPMLELSKMIPKVKTPNPLIMTGVWVAYVLAVAPVLYFLLRRKERRQWAWGIIPVSAILLGSGMFLLVKPTVAADNYSHSVTRVQLLDKDLAYAMTASSFLPISGGDFHIEVKPDMTAIPLSIGRNDYELDGRLENDRRDDGSKLSFERVPYLTPRHTVGFGFLRNVGNLDVQLYVQGDRLLGRIKNNSIYSLDQTFIEIGLQRIPIGLLGKGREKSIDVKLESLYLPRQPYADGEETPEQRLSRMQDAVISYGNSNKVRVVGINQAPLPIFSLNMFHEASYYNVITQNVELQANQNGDITYPFGMLSVNFHEAKGDIDSNRYGLWEISKGSVTFALQMGRAINFADRVIVPLDHSMFRPFQKEVFHQKSGKWKPIKREQRLILGSEFHEYLTPEGAILIRFSNPAEQRLSFSMPFFQVEGKERGLYD</sequence>
<feature type="chain" id="PRO_5045700444" evidence="2">
    <location>
        <begin position="24"/>
        <end position="751"/>
    </location>
</feature>
<dbReference type="RefSeq" id="WP_251875432.1">
    <property type="nucleotide sequence ID" value="NZ_CP098755.1"/>
</dbReference>
<dbReference type="EMBL" id="CP098755">
    <property type="protein sequence ID" value="USG68092.1"/>
    <property type="molecule type" value="Genomic_DNA"/>
</dbReference>
<keyword evidence="2" id="KW-0732">Signal</keyword>